<dbReference type="Proteomes" id="UP000036305">
    <property type="component" value="Unassembled WGS sequence"/>
</dbReference>
<comment type="caution">
    <text evidence="1">The sequence shown here is derived from an EMBL/GenBank/DDBJ whole genome shotgun (WGS) entry which is preliminary data.</text>
</comment>
<proteinExistence type="predicted"/>
<sequence>MKRVLPLIAIIALAGCKPSADKAIELAKKEIAADIRDPDSSKFRYVRFIQKEEAQDGTIVGYVCGQINGKNAFGAYSGFTPFMLEIKMKSKGTFSNSVTYSVYGKQIFTEFGRSTPYSYSSICGGDE</sequence>
<evidence type="ECO:0008006" key="3">
    <source>
        <dbReference type="Google" id="ProtNLM"/>
    </source>
</evidence>
<keyword evidence="2" id="KW-1185">Reference proteome</keyword>
<dbReference type="PROSITE" id="PS51257">
    <property type="entry name" value="PROKAR_LIPOPROTEIN"/>
    <property type="match status" value="1"/>
</dbReference>
<reference evidence="1 2" key="1">
    <citation type="submission" date="2015-06" db="EMBL/GenBank/DDBJ databases">
        <title>The Genome Sequence of None.</title>
        <authorList>
            <consortium name="The Broad Institute Genomics Platform"/>
            <consortium name="The Broad Institute Genome Sequencing Center for Infectious Disease"/>
            <person name="Earl A.M."/>
            <person name="Onderdonk A.B."/>
            <person name="Kirby J."/>
            <person name="Ferraro M.J."/>
            <person name="Huang S."/>
            <person name="Spencer M."/>
            <person name="Fodor A."/>
            <person name="Hooper D."/>
            <person name="Dekker J."/>
            <person name="O'Brien T."/>
            <person name="Quan V."/>
            <person name="Gombosev A."/>
            <person name="Delaney M."/>
            <person name="DuBois A."/>
            <person name="Ernst C."/>
            <person name="Kim D.S."/>
            <person name="Rossman W."/>
            <person name="Gohs F."/>
            <person name="Petruso H."/>
            <person name="Nozar T."/>
            <person name="Mougeot F."/>
            <person name="Manson-McGuire A."/>
            <person name="Young S."/>
            <person name="Abouelleil A."/>
            <person name="Cao P."/>
            <person name="Chapman S.B."/>
            <person name="Griggs A."/>
            <person name="Priest M."/>
            <person name="Shea T."/>
            <person name="Wortman I."/>
            <person name="Wortman J.R."/>
            <person name="Nusbaum C."/>
            <person name="Birren B."/>
        </authorList>
    </citation>
    <scope>NUCLEOTIDE SEQUENCE [LARGE SCALE GENOMIC DNA]</scope>
    <source>
        <strain evidence="1 2">MGH87</strain>
    </source>
</reference>
<evidence type="ECO:0000313" key="1">
    <source>
        <dbReference type="EMBL" id="KLY19918.1"/>
    </source>
</evidence>
<dbReference type="RefSeq" id="WP_032750008.1">
    <property type="nucleotide sequence ID" value="NZ_JAKWGX010000026.1"/>
</dbReference>
<accession>A0ABR5G4U1</accession>
<name>A0ABR5G4U1_9ENTR</name>
<dbReference type="EMBL" id="LEUS01000037">
    <property type="protein sequence ID" value="KLY19918.1"/>
    <property type="molecule type" value="Genomic_DNA"/>
</dbReference>
<organism evidence="1 2">
    <name type="scientific">Klebsiella michiganensis</name>
    <dbReference type="NCBI Taxonomy" id="1134687"/>
    <lineage>
        <taxon>Bacteria</taxon>
        <taxon>Pseudomonadati</taxon>
        <taxon>Pseudomonadota</taxon>
        <taxon>Gammaproteobacteria</taxon>
        <taxon>Enterobacterales</taxon>
        <taxon>Enterobacteriaceae</taxon>
        <taxon>Klebsiella/Raoultella group</taxon>
        <taxon>Klebsiella</taxon>
    </lineage>
</organism>
<protein>
    <recommendedName>
        <fullName evidence="3">Lipoprotein</fullName>
    </recommendedName>
</protein>
<evidence type="ECO:0000313" key="2">
    <source>
        <dbReference type="Proteomes" id="UP000036305"/>
    </source>
</evidence>
<gene>
    <name evidence="1" type="ORF">SK91_06273</name>
</gene>